<gene>
    <name evidence="1" type="ORF">DPMN_062705</name>
</gene>
<dbReference type="InterPro" id="IPR035983">
    <property type="entry name" value="Hect_E3_ubiquitin_ligase"/>
</dbReference>
<dbReference type="SUPFAM" id="SSF56204">
    <property type="entry name" value="Hect, E3 ligase catalytic domain"/>
    <property type="match status" value="1"/>
</dbReference>
<reference evidence="1" key="2">
    <citation type="submission" date="2020-11" db="EMBL/GenBank/DDBJ databases">
        <authorList>
            <person name="McCartney M.A."/>
            <person name="Auch B."/>
            <person name="Kono T."/>
            <person name="Mallez S."/>
            <person name="Becker A."/>
            <person name="Gohl D.M."/>
            <person name="Silverstein K.A.T."/>
            <person name="Koren S."/>
            <person name="Bechman K.B."/>
            <person name="Herman A."/>
            <person name="Abrahante J.E."/>
            <person name="Garbe J."/>
        </authorList>
    </citation>
    <scope>NUCLEOTIDE SEQUENCE</scope>
    <source>
        <strain evidence="1">Duluth1</strain>
        <tissue evidence="1">Whole animal</tissue>
    </source>
</reference>
<reference evidence="1" key="1">
    <citation type="journal article" date="2019" name="bioRxiv">
        <title>The Genome of the Zebra Mussel, Dreissena polymorpha: A Resource for Invasive Species Research.</title>
        <authorList>
            <person name="McCartney M.A."/>
            <person name="Auch B."/>
            <person name="Kono T."/>
            <person name="Mallez S."/>
            <person name="Zhang Y."/>
            <person name="Obille A."/>
            <person name="Becker A."/>
            <person name="Abrahante J.E."/>
            <person name="Garbe J."/>
            <person name="Badalamenti J.P."/>
            <person name="Herman A."/>
            <person name="Mangelson H."/>
            <person name="Liachko I."/>
            <person name="Sullivan S."/>
            <person name="Sone E.D."/>
            <person name="Koren S."/>
            <person name="Silverstein K.A.T."/>
            <person name="Beckman K.B."/>
            <person name="Gohl D.M."/>
        </authorList>
    </citation>
    <scope>NUCLEOTIDE SEQUENCE</scope>
    <source>
        <strain evidence="1">Duluth1</strain>
        <tissue evidence="1">Whole animal</tissue>
    </source>
</reference>
<evidence type="ECO:0000313" key="2">
    <source>
        <dbReference type="Proteomes" id="UP000828390"/>
    </source>
</evidence>
<evidence type="ECO:0008006" key="3">
    <source>
        <dbReference type="Google" id="ProtNLM"/>
    </source>
</evidence>
<organism evidence="1 2">
    <name type="scientific">Dreissena polymorpha</name>
    <name type="common">Zebra mussel</name>
    <name type="synonym">Mytilus polymorpha</name>
    <dbReference type="NCBI Taxonomy" id="45954"/>
    <lineage>
        <taxon>Eukaryota</taxon>
        <taxon>Metazoa</taxon>
        <taxon>Spiralia</taxon>
        <taxon>Lophotrochozoa</taxon>
        <taxon>Mollusca</taxon>
        <taxon>Bivalvia</taxon>
        <taxon>Autobranchia</taxon>
        <taxon>Heteroconchia</taxon>
        <taxon>Euheterodonta</taxon>
        <taxon>Imparidentia</taxon>
        <taxon>Neoheterodontei</taxon>
        <taxon>Myida</taxon>
        <taxon>Dreissenoidea</taxon>
        <taxon>Dreissenidae</taxon>
        <taxon>Dreissena</taxon>
    </lineage>
</organism>
<dbReference type="EMBL" id="JAIWYP010000013">
    <property type="protein sequence ID" value="KAH3719821.1"/>
    <property type="molecule type" value="Genomic_DNA"/>
</dbReference>
<dbReference type="AlphaFoldDB" id="A0A9D4CA28"/>
<evidence type="ECO:0000313" key="1">
    <source>
        <dbReference type="EMBL" id="KAH3719821.1"/>
    </source>
</evidence>
<dbReference type="Gene3D" id="3.30.2410.10">
    <property type="entry name" value="Hect, E3 ligase catalytic domain"/>
    <property type="match status" value="1"/>
</dbReference>
<proteinExistence type="predicted"/>
<protein>
    <recommendedName>
        <fullName evidence="3">HECT domain-containing protein</fullName>
    </recommendedName>
</protein>
<name>A0A9D4CA28_DREPO</name>
<accession>A0A9D4CA28</accession>
<sequence length="378" mass="43303">MYKLQNDNTNDGDILSHAMEFAGIPLSDDESLPDLMAHPIQQSALDLPHLKKIVLKLHRGHLLRELIDAFKQIDPTKDIVSVQMVMPDGRLEAAEDSGGVTRDALSEFWTAFYDQCTLGTKFKVPYLRHDFAEKEWQSVAKIIIFGWESCKYFPIQLSLPFIQLCIYEKYSANILDNFFDVIPQEEAITLRKALSDFTSVEQDDLMDALELHDCKTLPTSNNISKLLNEIAHKEIIQAPMFIADCLQPILKKLNITEDHLTQLYTDLIPTSKLVNKMFKFPEVMCAEEQTVAQHLRRFIRELNSDSLRKFVRFCTGSDLMVSKEIQVVFVNVSGLARRPIAHTCSCLLELSKSYESFPQFRSEFMGVLDSNVWVMDII</sequence>
<comment type="caution">
    <text evidence="1">The sequence shown here is derived from an EMBL/GenBank/DDBJ whole genome shotgun (WGS) entry which is preliminary data.</text>
</comment>
<dbReference type="GO" id="GO:0004842">
    <property type="term" value="F:ubiquitin-protein transferase activity"/>
    <property type="evidence" value="ECO:0007669"/>
    <property type="project" value="InterPro"/>
</dbReference>
<dbReference type="Proteomes" id="UP000828390">
    <property type="component" value="Unassembled WGS sequence"/>
</dbReference>
<keyword evidence="2" id="KW-1185">Reference proteome</keyword>